<evidence type="ECO:0000313" key="1">
    <source>
        <dbReference type="EMBL" id="BAX95362.1"/>
    </source>
</evidence>
<keyword evidence="2" id="KW-1185">Reference proteome</keyword>
<dbReference type="EMBL" id="AP018165">
    <property type="protein sequence ID" value="BAX95362.1"/>
    <property type="molecule type" value="Genomic_DNA"/>
</dbReference>
<evidence type="ECO:0000313" key="2">
    <source>
        <dbReference type="Proteomes" id="UP000217954"/>
    </source>
</evidence>
<accession>A0A1Z4EQY5</accession>
<sequence>MVGCVYRDANEAFVLQTSLFKNADGASMNRALHARAVTERGLEIYVSTEAADKCDATMVGPDDNLVVFKFEPTPEAVANAQLPPGQTWCDRSTAVMVLAGERLGWTH</sequence>
<protein>
    <submittedName>
        <fullName evidence="1">Uncharacterized protein</fullName>
    </submittedName>
</protein>
<reference evidence="1 2" key="2">
    <citation type="journal article" date="2017" name="Int. J. Syst. Evol. Microbiol.">
        <title>Mycobacterium stephanolepidis sp. nov., a rapidly growing species related to Mycobacterium chelonae, isolated from marine teleost fish, Stephanolepis cirrhifer.</title>
        <authorList>
            <person name="Fukano H."/>
            <person name="Wada S."/>
            <person name="Kurata O."/>
            <person name="Katayama K."/>
            <person name="Fujiwara N."/>
            <person name="Hoshino Y."/>
        </authorList>
    </citation>
    <scope>NUCLEOTIDE SEQUENCE [LARGE SCALE GENOMIC DNA]</scope>
    <source>
        <strain evidence="1 2">NJB0901</strain>
    </source>
</reference>
<dbReference type="KEGG" id="mste:MSTE_00009"/>
<dbReference type="Proteomes" id="UP000217954">
    <property type="component" value="Chromosome"/>
</dbReference>
<gene>
    <name evidence="1" type="ORF">MSTE_00009</name>
</gene>
<name>A0A1Z4EQY5_9MYCO</name>
<reference evidence="2" key="1">
    <citation type="journal article" date="2017" name="Genome Announc.">
        <title>Complete Genome Sequence of Mycobacterium stephanolepidis.</title>
        <authorList>
            <person name="Fukano H."/>
            <person name="Yoshida M."/>
            <person name="Katayama Y."/>
            <person name="Omatsu T."/>
            <person name="Mizutani T."/>
            <person name="Kurata O."/>
            <person name="Wada S."/>
            <person name="Hoshino Y."/>
        </authorList>
    </citation>
    <scope>NUCLEOTIDE SEQUENCE [LARGE SCALE GENOMIC DNA]</scope>
    <source>
        <strain evidence="2">NJB0901</strain>
    </source>
</reference>
<organism evidence="1 2">
    <name type="scientific">[Mycobacterium] stephanolepidis</name>
    <dbReference type="NCBI Taxonomy" id="1520670"/>
    <lineage>
        <taxon>Bacteria</taxon>
        <taxon>Bacillati</taxon>
        <taxon>Actinomycetota</taxon>
        <taxon>Actinomycetes</taxon>
        <taxon>Mycobacteriales</taxon>
        <taxon>Mycobacteriaceae</taxon>
        <taxon>Mycobacteroides</taxon>
    </lineage>
</organism>
<dbReference type="AlphaFoldDB" id="A0A1Z4EQY5"/>
<proteinExistence type="predicted"/>